<dbReference type="InterPro" id="IPR036322">
    <property type="entry name" value="WD40_repeat_dom_sf"/>
</dbReference>
<dbReference type="Pfam" id="PF00400">
    <property type="entry name" value="WD40"/>
    <property type="match status" value="1"/>
</dbReference>
<protein>
    <recommendedName>
        <fullName evidence="2">WD repeat-containing protein 79</fullName>
    </recommendedName>
</protein>
<dbReference type="GeneID" id="107217394"/>
<keyword evidence="3" id="KW-0853">WD repeat</keyword>
<comment type="similarity">
    <text evidence="1">Belongs to the TCAB1 family.</text>
</comment>
<dbReference type="InterPro" id="IPR001680">
    <property type="entry name" value="WD40_rpt"/>
</dbReference>
<dbReference type="SUPFAM" id="SSF50978">
    <property type="entry name" value="WD40 repeat-like"/>
    <property type="match status" value="1"/>
</dbReference>
<evidence type="ECO:0000313" key="5">
    <source>
        <dbReference type="RefSeq" id="XP_046594872.1"/>
    </source>
</evidence>
<reference evidence="5" key="1">
    <citation type="submission" date="2025-08" db="UniProtKB">
        <authorList>
            <consortium name="RefSeq"/>
        </authorList>
    </citation>
    <scope>IDENTIFICATION</scope>
    <source>
        <tissue evidence="5">Thorax and Abdomen</tissue>
    </source>
</reference>
<evidence type="ECO:0000256" key="2">
    <source>
        <dbReference type="ARBA" id="ARBA00041558"/>
    </source>
</evidence>
<accession>A0ABM3G3M9</accession>
<dbReference type="RefSeq" id="XP_046594872.1">
    <property type="nucleotide sequence ID" value="XM_046738916.1"/>
</dbReference>
<keyword evidence="4" id="KW-1185">Reference proteome</keyword>
<evidence type="ECO:0000313" key="4">
    <source>
        <dbReference type="Proteomes" id="UP000829291"/>
    </source>
</evidence>
<feature type="repeat" description="WD" evidence="3">
    <location>
        <begin position="257"/>
        <end position="289"/>
    </location>
</feature>
<evidence type="ECO:0000256" key="1">
    <source>
        <dbReference type="ARBA" id="ARBA00038279"/>
    </source>
</evidence>
<dbReference type="Gene3D" id="2.130.10.10">
    <property type="entry name" value="YVTN repeat-like/Quinoprotein amine dehydrogenase"/>
    <property type="match status" value="1"/>
</dbReference>
<dbReference type="PROSITE" id="PS50082">
    <property type="entry name" value="WD_REPEATS_2"/>
    <property type="match status" value="1"/>
</dbReference>
<dbReference type="InterPro" id="IPR015943">
    <property type="entry name" value="WD40/YVTN_repeat-like_dom_sf"/>
</dbReference>
<evidence type="ECO:0000256" key="3">
    <source>
        <dbReference type="PROSITE-ProRule" id="PRU00221"/>
    </source>
</evidence>
<sequence>MLLCSATEEYKPTPICENFTKGCHWSPDGTCLLVPGEDFRLRIYELPRELYSGKVSSRLILHPLKAALTVKEGGVVYDSCWFPMMNSWDPSSCCFASTTKESPVHLWDAFTGELRATYRAYNQVDEVEAAISVQFVNSGTEVWCGFKGALHTFDTSRPGRQVNTIYLKKDIPNITGIVSCIRENPTMPGLVAFGTYSKTIGLYKDGPLCALKTASGVTQIEFSPCGMKLYSAVRRSNEMLCWDLRNPGVVLYSIQGRQADTNQRIQFSISPDGNVLVSGGTDGAVNIWEQDPNMVNGEQLDIKQTIKLSNDCVNGVSLHRYLPIMATSTGQRICDEELERCRDNSVRFWWCGSTD</sequence>
<dbReference type="InterPro" id="IPR051150">
    <property type="entry name" value="SWT21/TCAB1_mRNA_Telomere"/>
</dbReference>
<dbReference type="PROSITE" id="PS50294">
    <property type="entry name" value="WD_REPEATS_REGION"/>
    <property type="match status" value="1"/>
</dbReference>
<organism evidence="4 5">
    <name type="scientific">Neodiprion lecontei</name>
    <name type="common">Redheaded pine sawfly</name>
    <dbReference type="NCBI Taxonomy" id="441921"/>
    <lineage>
        <taxon>Eukaryota</taxon>
        <taxon>Metazoa</taxon>
        <taxon>Ecdysozoa</taxon>
        <taxon>Arthropoda</taxon>
        <taxon>Hexapoda</taxon>
        <taxon>Insecta</taxon>
        <taxon>Pterygota</taxon>
        <taxon>Neoptera</taxon>
        <taxon>Endopterygota</taxon>
        <taxon>Hymenoptera</taxon>
        <taxon>Tenthredinoidea</taxon>
        <taxon>Diprionidae</taxon>
        <taxon>Diprioninae</taxon>
        <taxon>Neodiprion</taxon>
    </lineage>
</organism>
<proteinExistence type="inferred from homology"/>
<dbReference type="PANTHER" id="PTHR13211">
    <property type="entry name" value="TELOMERASE CAJAL BODY PROTEIN 1"/>
    <property type="match status" value="1"/>
</dbReference>
<name>A0ABM3G3M9_NEOLC</name>
<dbReference type="Proteomes" id="UP000829291">
    <property type="component" value="Chromosome 4"/>
</dbReference>
<dbReference type="SMART" id="SM00320">
    <property type="entry name" value="WD40"/>
    <property type="match status" value="3"/>
</dbReference>
<dbReference type="PANTHER" id="PTHR13211:SF0">
    <property type="entry name" value="TELOMERASE CAJAL BODY PROTEIN 1"/>
    <property type="match status" value="1"/>
</dbReference>
<gene>
    <name evidence="5" type="primary">LOC107217394</name>
</gene>